<evidence type="ECO:0000256" key="2">
    <source>
        <dbReference type="ARBA" id="ARBA00022448"/>
    </source>
</evidence>
<proteinExistence type="inferred from homology"/>
<feature type="transmembrane region" description="Helical" evidence="7">
    <location>
        <begin position="12"/>
        <end position="34"/>
    </location>
</feature>
<feature type="transmembrane region" description="Helical" evidence="7">
    <location>
        <begin position="76"/>
        <end position="95"/>
    </location>
</feature>
<dbReference type="CDD" id="cd06261">
    <property type="entry name" value="TM_PBP2"/>
    <property type="match status" value="1"/>
</dbReference>
<protein>
    <submittedName>
        <fullName evidence="9">Carbohydrate ABC transporter permease</fullName>
    </submittedName>
</protein>
<dbReference type="PROSITE" id="PS50928">
    <property type="entry name" value="ABC_TM1"/>
    <property type="match status" value="1"/>
</dbReference>
<evidence type="ECO:0000256" key="3">
    <source>
        <dbReference type="ARBA" id="ARBA00022475"/>
    </source>
</evidence>
<feature type="domain" description="ABC transmembrane type-1" evidence="8">
    <location>
        <begin position="72"/>
        <end position="259"/>
    </location>
</feature>
<keyword evidence="2 7" id="KW-0813">Transport</keyword>
<evidence type="ECO:0000313" key="10">
    <source>
        <dbReference type="Proteomes" id="UP001597079"/>
    </source>
</evidence>
<evidence type="ECO:0000259" key="8">
    <source>
        <dbReference type="PROSITE" id="PS50928"/>
    </source>
</evidence>
<dbReference type="SUPFAM" id="SSF161098">
    <property type="entry name" value="MetI-like"/>
    <property type="match status" value="1"/>
</dbReference>
<keyword evidence="4 7" id="KW-0812">Transmembrane</keyword>
<keyword evidence="6 7" id="KW-0472">Membrane</keyword>
<feature type="transmembrane region" description="Helical" evidence="7">
    <location>
        <begin position="180"/>
        <end position="205"/>
    </location>
</feature>
<accession>A0ABW4JBY1</accession>
<evidence type="ECO:0000256" key="1">
    <source>
        <dbReference type="ARBA" id="ARBA00004651"/>
    </source>
</evidence>
<evidence type="ECO:0000313" key="9">
    <source>
        <dbReference type="EMBL" id="MFD1673874.1"/>
    </source>
</evidence>
<feature type="transmembrane region" description="Helical" evidence="7">
    <location>
        <begin position="238"/>
        <end position="259"/>
    </location>
</feature>
<keyword evidence="3" id="KW-1003">Cell membrane</keyword>
<comment type="subcellular location">
    <subcellularLocation>
        <location evidence="1 7">Cell membrane</location>
        <topology evidence="1 7">Multi-pass membrane protein</topology>
    </subcellularLocation>
</comment>
<keyword evidence="5 7" id="KW-1133">Transmembrane helix</keyword>
<comment type="caution">
    <text evidence="9">The sequence shown here is derived from an EMBL/GenBank/DDBJ whole genome shotgun (WGS) entry which is preliminary data.</text>
</comment>
<feature type="transmembrane region" description="Helical" evidence="7">
    <location>
        <begin position="107"/>
        <end position="127"/>
    </location>
</feature>
<evidence type="ECO:0000256" key="5">
    <source>
        <dbReference type="ARBA" id="ARBA00022989"/>
    </source>
</evidence>
<keyword evidence="10" id="KW-1185">Reference proteome</keyword>
<gene>
    <name evidence="9" type="ORF">ACFSB2_04015</name>
</gene>
<dbReference type="Gene3D" id="1.10.3720.10">
    <property type="entry name" value="MetI-like"/>
    <property type="match status" value="1"/>
</dbReference>
<comment type="similarity">
    <text evidence="7">Belongs to the binding-protein-dependent transport system permease family.</text>
</comment>
<dbReference type="Pfam" id="PF00528">
    <property type="entry name" value="BPD_transp_1"/>
    <property type="match status" value="1"/>
</dbReference>
<evidence type="ECO:0000256" key="6">
    <source>
        <dbReference type="ARBA" id="ARBA00023136"/>
    </source>
</evidence>
<name>A0ABW4JBY1_9BACL</name>
<dbReference type="PANTHER" id="PTHR43744:SF3">
    <property type="entry name" value="LACTOSE TRANSPORT SYSTEM PERMEASE PROTEIN LACG"/>
    <property type="match status" value="1"/>
</dbReference>
<dbReference type="PANTHER" id="PTHR43744">
    <property type="entry name" value="ABC TRANSPORTER PERMEASE PROTEIN MG189-RELATED-RELATED"/>
    <property type="match status" value="1"/>
</dbReference>
<feature type="transmembrane region" description="Helical" evidence="7">
    <location>
        <begin position="139"/>
        <end position="159"/>
    </location>
</feature>
<dbReference type="InterPro" id="IPR035906">
    <property type="entry name" value="MetI-like_sf"/>
</dbReference>
<sequence length="274" mass="30707">MTRSERVTNRVVVHTVGIIISVGIYLLPLLYLLMISLKSTHNFLTSPLSIPNHLEWSNFVSAWQQGSFSAYFVNSIIYTVFITIFTLLISLMVAFPVARNMWKFSNLVYLFFLISLFLPGGLIALFAESQTLHLFNNRIGYIVLNVSTGLSFFFFVGYIKSIPKELDEAAVMDGCGYFRFLFTILPPLIRPALASMGLFTAIGAWNNLIGPVVFLSDSKLWPLTRGLFAFYGQFGNNWPLLSAAIIIVMAPLIVLFVFLQRYIVQGAMGGAVKQ</sequence>
<reference evidence="10" key="1">
    <citation type="journal article" date="2019" name="Int. J. Syst. Evol. Microbiol.">
        <title>The Global Catalogue of Microorganisms (GCM) 10K type strain sequencing project: providing services to taxonomists for standard genome sequencing and annotation.</title>
        <authorList>
            <consortium name="The Broad Institute Genomics Platform"/>
            <consortium name="The Broad Institute Genome Sequencing Center for Infectious Disease"/>
            <person name="Wu L."/>
            <person name="Ma J."/>
        </authorList>
    </citation>
    <scope>NUCLEOTIDE SEQUENCE [LARGE SCALE GENOMIC DNA]</scope>
    <source>
        <strain evidence="10">CGMCC 1.12286</strain>
    </source>
</reference>
<organism evidence="9 10">
    <name type="scientific">Alicyclobacillus fodiniaquatilis</name>
    <dbReference type="NCBI Taxonomy" id="1661150"/>
    <lineage>
        <taxon>Bacteria</taxon>
        <taxon>Bacillati</taxon>
        <taxon>Bacillota</taxon>
        <taxon>Bacilli</taxon>
        <taxon>Bacillales</taxon>
        <taxon>Alicyclobacillaceae</taxon>
        <taxon>Alicyclobacillus</taxon>
    </lineage>
</organism>
<dbReference type="Proteomes" id="UP001597079">
    <property type="component" value="Unassembled WGS sequence"/>
</dbReference>
<dbReference type="RefSeq" id="WP_377941445.1">
    <property type="nucleotide sequence ID" value="NZ_JBHUCX010000013.1"/>
</dbReference>
<evidence type="ECO:0000256" key="7">
    <source>
        <dbReference type="RuleBase" id="RU363032"/>
    </source>
</evidence>
<dbReference type="InterPro" id="IPR000515">
    <property type="entry name" value="MetI-like"/>
</dbReference>
<evidence type="ECO:0000256" key="4">
    <source>
        <dbReference type="ARBA" id="ARBA00022692"/>
    </source>
</evidence>
<dbReference type="EMBL" id="JBHUCX010000013">
    <property type="protein sequence ID" value="MFD1673874.1"/>
    <property type="molecule type" value="Genomic_DNA"/>
</dbReference>